<evidence type="ECO:0000313" key="3">
    <source>
        <dbReference type="Proteomes" id="UP001218895"/>
    </source>
</evidence>
<evidence type="ECO:0000259" key="1">
    <source>
        <dbReference type="SMART" id="SM00065"/>
    </source>
</evidence>
<dbReference type="SUPFAM" id="SSF55874">
    <property type="entry name" value="ATPase domain of HSP90 chaperone/DNA topoisomerase II/histidine kinase"/>
    <property type="match status" value="1"/>
</dbReference>
<dbReference type="InterPro" id="IPR052023">
    <property type="entry name" value="Histidine_kinase_KdpD"/>
</dbReference>
<dbReference type="KEGG" id="manq:L1994_05075"/>
<dbReference type="RefSeq" id="WP_278100601.1">
    <property type="nucleotide sequence ID" value="NZ_CP091092.1"/>
</dbReference>
<dbReference type="GO" id="GO:0005886">
    <property type="term" value="C:plasma membrane"/>
    <property type="evidence" value="ECO:0007669"/>
    <property type="project" value="TreeGrafter"/>
</dbReference>
<feature type="domain" description="GAF" evidence="1">
    <location>
        <begin position="205"/>
        <end position="354"/>
    </location>
</feature>
<dbReference type="Pfam" id="PF13185">
    <property type="entry name" value="GAF_2"/>
    <property type="match status" value="1"/>
</dbReference>
<organism evidence="2 3">
    <name type="scientific">Methanomicrobium antiquum</name>
    <dbReference type="NCBI Taxonomy" id="487686"/>
    <lineage>
        <taxon>Archaea</taxon>
        <taxon>Methanobacteriati</taxon>
        <taxon>Methanobacteriota</taxon>
        <taxon>Stenosarchaea group</taxon>
        <taxon>Methanomicrobia</taxon>
        <taxon>Methanomicrobiales</taxon>
        <taxon>Methanomicrobiaceae</taxon>
        <taxon>Methanomicrobium</taxon>
    </lineage>
</organism>
<dbReference type="PANTHER" id="PTHR45569:SF1">
    <property type="entry name" value="SENSOR PROTEIN KDPD"/>
    <property type="match status" value="1"/>
</dbReference>
<dbReference type="InterPro" id="IPR029016">
    <property type="entry name" value="GAF-like_dom_sf"/>
</dbReference>
<dbReference type="InterPro" id="IPR036890">
    <property type="entry name" value="HATPase_C_sf"/>
</dbReference>
<dbReference type="Gene3D" id="3.30.450.40">
    <property type="match status" value="1"/>
</dbReference>
<accession>A0AAF0FTQ4</accession>
<name>A0AAF0FTQ4_9EURY</name>
<dbReference type="Gene3D" id="3.30.565.10">
    <property type="entry name" value="Histidine kinase-like ATPase, C-terminal domain"/>
    <property type="match status" value="1"/>
</dbReference>
<sequence>MIYDSKSENNILTKILEQSYDSASFLFDISKGANVILKESGQIFIANSIFFKMFELEFNVFQKDLFLKDLFEDNENETLEKFLKNRISDPYNSPKTSIFQTILESGKSMIVILTAIRIPGTNNILVSATEPKKPLEDILEAPENNAYKSGFKKTFSKYLDDEDESRDYAFEKEDSKNYPVKRNDLRNYQLEILNEILISANSSFTLNRMLDNVLDIISTHLGFEINYIYLKNSDGKTANIISAFGAPHFFIESQKNLDVRSWPYNLIFYAGQAKYIENLPDVTISRHDLNILENLGALSYAAIPLISDNTVIGALYTAKAYEGTFTSFEKETLEIIGKEISNIILRGMLQDKLEKECIEARQCFGLILDDINDLNENLMRSVESIKDPKKSLNELAKLMSKDIHENRLIINNLKIIREIGDSSNIQLKKVILDESIRKIIPRYPTIKIKYTDSLYCVYSDEYLPEVFANLINFMLDLGTDSSDIIIEAEAVSDSVILSVESTGPGLSDEEKLLLFSDFDEENIHLDAKSLGLYTAFILLKHYNGRITVADRVAGNRGKGLSFKIGLIRYYDES</sequence>
<dbReference type="GO" id="GO:0000155">
    <property type="term" value="F:phosphorelay sensor kinase activity"/>
    <property type="evidence" value="ECO:0007669"/>
    <property type="project" value="TreeGrafter"/>
</dbReference>
<dbReference type="EMBL" id="CP091092">
    <property type="protein sequence ID" value="WFN37761.1"/>
    <property type="molecule type" value="Genomic_DNA"/>
</dbReference>
<evidence type="ECO:0000313" key="2">
    <source>
        <dbReference type="EMBL" id="WFN37761.1"/>
    </source>
</evidence>
<reference evidence="2" key="1">
    <citation type="submission" date="2022-01" db="EMBL/GenBank/DDBJ databases">
        <title>Complete genome of Methanomicrobium antiquum DSM 21220.</title>
        <authorList>
            <person name="Chen S.-C."/>
            <person name="You Y.-T."/>
            <person name="Zhou Y.-Z."/>
            <person name="Lai M.-C."/>
        </authorList>
    </citation>
    <scope>NUCLEOTIDE SEQUENCE</scope>
    <source>
        <strain evidence="2">DSM 21220</strain>
    </source>
</reference>
<protein>
    <submittedName>
        <fullName evidence="2">GAF domain-containing protein</fullName>
    </submittedName>
</protein>
<dbReference type="Proteomes" id="UP001218895">
    <property type="component" value="Chromosome"/>
</dbReference>
<dbReference type="CDD" id="cd00075">
    <property type="entry name" value="HATPase"/>
    <property type="match status" value="1"/>
</dbReference>
<dbReference type="SMART" id="SM00065">
    <property type="entry name" value="GAF"/>
    <property type="match status" value="1"/>
</dbReference>
<dbReference type="GeneID" id="79949747"/>
<dbReference type="PANTHER" id="PTHR45569">
    <property type="entry name" value="SENSOR PROTEIN KDPD"/>
    <property type="match status" value="1"/>
</dbReference>
<dbReference type="InterPro" id="IPR003594">
    <property type="entry name" value="HATPase_dom"/>
</dbReference>
<dbReference type="AlphaFoldDB" id="A0AAF0FTQ4"/>
<keyword evidence="3" id="KW-1185">Reference proteome</keyword>
<dbReference type="SUPFAM" id="SSF55781">
    <property type="entry name" value="GAF domain-like"/>
    <property type="match status" value="1"/>
</dbReference>
<dbReference type="Pfam" id="PF02518">
    <property type="entry name" value="HATPase_c"/>
    <property type="match status" value="1"/>
</dbReference>
<gene>
    <name evidence="2" type="ORF">L1994_05075</name>
</gene>
<proteinExistence type="predicted"/>
<dbReference type="InterPro" id="IPR003018">
    <property type="entry name" value="GAF"/>
</dbReference>